<sequence>MLLPLGLLYLASLATAQGETGNNPGWPRWCGKVYKPGYPSFEPGGETVAPPEVPGPAQLHVQFRPRYNLYLDNEAEGHFVVNAELSRHHGSPLDESRQSPGTAVAFSITLNSTGAELASGSVAVNSTRNLVPFDLSGVPTSLAPQLAVLRATVAGQAQAYVATAELLRLPDKRRGSVTRIDNLGGGLQFRNSASNHTFGPLLPYGYYASYDGFLRLNDTGPVRRYADLGLTAMTPLTVWAEGGDKLRYMDDIGLPFMYSLRDGYRNLTYVAESVAPVVDSEALYAYWTADEPDGWQHPFAAPARARDVVRALDPYHPVAVTLNCQDYHFGEYAGDGAADVVMEDVYPLIASATFSKWGTECNRTYGDCGCDNCAGGVRDVARRLDDLARHERALGRWPKPKFHNTQSFSGEGYWPRDPTPAESWAMNVLAFNHGATGIVAWVYPASDVLAAAHGRLSRVVASPPVVDFLVGGGDNGGPHPVAVPGLGADEIDVAYWTAGGGGGGDGRLLVAVVNPSATDDRVGDVVVRLPRAAARIDAVPWGSPELWVLADGGGTLRAAGNFSAMSTAMILLTLA</sequence>
<accession>J3PFR8</accession>
<protein>
    <submittedName>
        <fullName evidence="2 3">Uncharacterized protein</fullName>
    </submittedName>
</protein>
<dbReference type="EMBL" id="GL385402">
    <property type="protein sequence ID" value="EJT70170.1"/>
    <property type="molecule type" value="Genomic_DNA"/>
</dbReference>
<dbReference type="HOGENOM" id="CLU_022442_0_0_1"/>
<dbReference type="EnsemblFungi" id="EJT70170">
    <property type="protein sequence ID" value="EJT70170"/>
    <property type="gene ID" value="GGTG_12343"/>
</dbReference>
<evidence type="ECO:0000256" key="1">
    <source>
        <dbReference type="SAM" id="SignalP"/>
    </source>
</evidence>
<dbReference type="STRING" id="644352.J3PFR8"/>
<dbReference type="VEuPathDB" id="FungiDB:GGTG_12343"/>
<reference evidence="2" key="3">
    <citation type="submission" date="2010-09" db="EMBL/GenBank/DDBJ databases">
        <title>Annotation of Gaeumannomyces graminis var. tritici R3-111a-1.</title>
        <authorList>
            <consortium name="The Broad Institute Genome Sequencing Platform"/>
            <person name="Ma L.-J."/>
            <person name="Dead R."/>
            <person name="Young S.K."/>
            <person name="Zeng Q."/>
            <person name="Gargeya S."/>
            <person name="Fitzgerald M."/>
            <person name="Haas B."/>
            <person name="Abouelleil A."/>
            <person name="Alvarado L."/>
            <person name="Arachchi H.M."/>
            <person name="Berlin A."/>
            <person name="Brown A."/>
            <person name="Chapman S.B."/>
            <person name="Chen Z."/>
            <person name="Dunbar C."/>
            <person name="Freedman E."/>
            <person name="Gearin G."/>
            <person name="Gellesch M."/>
            <person name="Goldberg J."/>
            <person name="Griggs A."/>
            <person name="Gujja S."/>
            <person name="Heiman D."/>
            <person name="Howarth C."/>
            <person name="Larson L."/>
            <person name="Lui A."/>
            <person name="MacDonald P.J.P."/>
            <person name="Mehta T."/>
            <person name="Montmayeur A."/>
            <person name="Murphy C."/>
            <person name="Neiman D."/>
            <person name="Pearson M."/>
            <person name="Priest M."/>
            <person name="Roberts A."/>
            <person name="Saif S."/>
            <person name="Shea T."/>
            <person name="Shenoy N."/>
            <person name="Sisk P."/>
            <person name="Stolte C."/>
            <person name="Sykes S."/>
            <person name="Yandava C."/>
            <person name="Wortman J."/>
            <person name="Nusbaum C."/>
            <person name="Birren B."/>
        </authorList>
    </citation>
    <scope>NUCLEOTIDE SEQUENCE</scope>
    <source>
        <strain evidence="2">R3-111a-1</strain>
    </source>
</reference>
<evidence type="ECO:0000313" key="2">
    <source>
        <dbReference type="EMBL" id="EJT70170.1"/>
    </source>
</evidence>
<evidence type="ECO:0000313" key="3">
    <source>
        <dbReference type="EnsemblFungi" id="EJT70170"/>
    </source>
</evidence>
<reference evidence="4" key="1">
    <citation type="submission" date="2010-07" db="EMBL/GenBank/DDBJ databases">
        <title>The genome sequence of Gaeumannomyces graminis var. tritici strain R3-111a-1.</title>
        <authorList>
            <consortium name="The Broad Institute Genome Sequencing Platform"/>
            <person name="Ma L.-J."/>
            <person name="Dead R."/>
            <person name="Young S."/>
            <person name="Zeng Q."/>
            <person name="Koehrsen M."/>
            <person name="Alvarado L."/>
            <person name="Berlin A."/>
            <person name="Chapman S.B."/>
            <person name="Chen Z."/>
            <person name="Freedman E."/>
            <person name="Gellesch M."/>
            <person name="Goldberg J."/>
            <person name="Griggs A."/>
            <person name="Gujja S."/>
            <person name="Heilman E.R."/>
            <person name="Heiman D."/>
            <person name="Hepburn T."/>
            <person name="Howarth C."/>
            <person name="Jen D."/>
            <person name="Larson L."/>
            <person name="Mehta T."/>
            <person name="Neiman D."/>
            <person name="Pearson M."/>
            <person name="Roberts A."/>
            <person name="Saif S."/>
            <person name="Shea T."/>
            <person name="Shenoy N."/>
            <person name="Sisk P."/>
            <person name="Stolte C."/>
            <person name="Sykes S."/>
            <person name="Walk T."/>
            <person name="White J."/>
            <person name="Yandava C."/>
            <person name="Haas B."/>
            <person name="Nusbaum C."/>
            <person name="Birren B."/>
        </authorList>
    </citation>
    <scope>NUCLEOTIDE SEQUENCE [LARGE SCALE GENOMIC DNA]</scope>
    <source>
        <strain evidence="4">R3-111a-1</strain>
    </source>
</reference>
<evidence type="ECO:0000313" key="4">
    <source>
        <dbReference type="Proteomes" id="UP000006039"/>
    </source>
</evidence>
<reference evidence="3" key="4">
    <citation type="journal article" date="2015" name="G3 (Bethesda)">
        <title>Genome sequences of three phytopathogenic species of the Magnaporthaceae family of fungi.</title>
        <authorList>
            <person name="Okagaki L.H."/>
            <person name="Nunes C.C."/>
            <person name="Sailsbery J."/>
            <person name="Clay B."/>
            <person name="Brown D."/>
            <person name="John T."/>
            <person name="Oh Y."/>
            <person name="Young N."/>
            <person name="Fitzgerald M."/>
            <person name="Haas B.J."/>
            <person name="Zeng Q."/>
            <person name="Young S."/>
            <person name="Adiconis X."/>
            <person name="Fan L."/>
            <person name="Levin J.Z."/>
            <person name="Mitchell T.K."/>
            <person name="Okubara P.A."/>
            <person name="Farman M.L."/>
            <person name="Kohn L.M."/>
            <person name="Birren B."/>
            <person name="Ma L.-J."/>
            <person name="Dean R.A."/>
        </authorList>
    </citation>
    <scope>NUCLEOTIDE SEQUENCE</scope>
    <source>
        <strain evidence="3">R3-111a-1</strain>
    </source>
</reference>
<keyword evidence="1" id="KW-0732">Signal</keyword>
<keyword evidence="4" id="KW-1185">Reference proteome</keyword>
<dbReference type="RefSeq" id="XP_009228504.1">
    <property type="nucleotide sequence ID" value="XM_009230240.1"/>
</dbReference>
<feature type="chain" id="PRO_5015095296" evidence="1">
    <location>
        <begin position="17"/>
        <end position="575"/>
    </location>
</feature>
<gene>
    <name evidence="3" type="primary">20352801</name>
    <name evidence="2" type="ORF">GGTG_12343</name>
</gene>
<organism evidence="2">
    <name type="scientific">Gaeumannomyces tritici (strain R3-111a-1)</name>
    <name type="common">Wheat and barley take-all root rot fungus</name>
    <name type="synonym">Gaeumannomyces graminis var. tritici</name>
    <dbReference type="NCBI Taxonomy" id="644352"/>
    <lineage>
        <taxon>Eukaryota</taxon>
        <taxon>Fungi</taxon>
        <taxon>Dikarya</taxon>
        <taxon>Ascomycota</taxon>
        <taxon>Pezizomycotina</taxon>
        <taxon>Sordariomycetes</taxon>
        <taxon>Sordariomycetidae</taxon>
        <taxon>Magnaporthales</taxon>
        <taxon>Magnaporthaceae</taxon>
        <taxon>Gaeumannomyces</taxon>
    </lineage>
</organism>
<dbReference type="OrthoDB" id="2338662at2759"/>
<dbReference type="AlphaFoldDB" id="J3PFR8"/>
<proteinExistence type="predicted"/>
<dbReference type="GeneID" id="20352801"/>
<dbReference type="Proteomes" id="UP000006039">
    <property type="component" value="Unassembled WGS sequence"/>
</dbReference>
<dbReference type="eggNOG" id="ENOG502RG5A">
    <property type="taxonomic scope" value="Eukaryota"/>
</dbReference>
<reference evidence="3" key="5">
    <citation type="submission" date="2018-04" db="UniProtKB">
        <authorList>
            <consortium name="EnsemblFungi"/>
        </authorList>
    </citation>
    <scope>IDENTIFICATION</scope>
    <source>
        <strain evidence="3">R3-111a-1</strain>
    </source>
</reference>
<name>J3PFR8_GAET3</name>
<reference evidence="2" key="2">
    <citation type="submission" date="2010-07" db="EMBL/GenBank/DDBJ databases">
        <authorList>
            <consortium name="The Broad Institute Genome Sequencing Platform"/>
            <consortium name="Broad Institute Genome Sequencing Center for Infectious Disease"/>
            <person name="Ma L.-J."/>
            <person name="Dead R."/>
            <person name="Young S."/>
            <person name="Zeng Q."/>
            <person name="Koehrsen M."/>
            <person name="Alvarado L."/>
            <person name="Berlin A."/>
            <person name="Chapman S.B."/>
            <person name="Chen Z."/>
            <person name="Freedman E."/>
            <person name="Gellesch M."/>
            <person name="Goldberg J."/>
            <person name="Griggs A."/>
            <person name="Gujja S."/>
            <person name="Heilman E.R."/>
            <person name="Heiman D."/>
            <person name="Hepburn T."/>
            <person name="Howarth C."/>
            <person name="Jen D."/>
            <person name="Larson L."/>
            <person name="Mehta T."/>
            <person name="Neiman D."/>
            <person name="Pearson M."/>
            <person name="Roberts A."/>
            <person name="Saif S."/>
            <person name="Shea T."/>
            <person name="Shenoy N."/>
            <person name="Sisk P."/>
            <person name="Stolte C."/>
            <person name="Sykes S."/>
            <person name="Walk T."/>
            <person name="White J."/>
            <person name="Yandava C."/>
            <person name="Haas B."/>
            <person name="Nusbaum C."/>
            <person name="Birren B."/>
        </authorList>
    </citation>
    <scope>NUCLEOTIDE SEQUENCE</scope>
    <source>
        <strain evidence="2">R3-111a-1</strain>
    </source>
</reference>
<feature type="signal peptide" evidence="1">
    <location>
        <begin position="1"/>
        <end position="16"/>
    </location>
</feature>